<reference evidence="12 13" key="1">
    <citation type="submission" date="2016-03" db="EMBL/GenBank/DDBJ databases">
        <title>Complete genome sequence of a soil Actinobacterium, Nocardioides dokdonensis FR1436.</title>
        <authorList>
            <person name="Kwon S.-K."/>
            <person name="Kim K."/>
            <person name="Kim J.F."/>
        </authorList>
    </citation>
    <scope>NUCLEOTIDE SEQUENCE [LARGE SCALE GENOMIC DNA]</scope>
    <source>
        <strain evidence="12 13">FR1436</strain>
    </source>
</reference>
<keyword evidence="6 8" id="KW-0482">Metalloprotease</keyword>
<dbReference type="OrthoDB" id="291295at2"/>
<feature type="domain" description="Peptidase M4 C-terminal" evidence="11">
    <location>
        <begin position="168"/>
        <end position="337"/>
    </location>
</feature>
<dbReference type="Gene3D" id="3.10.170.10">
    <property type="match status" value="1"/>
</dbReference>
<keyword evidence="4 8" id="KW-0378">Hydrolase</keyword>
<keyword evidence="3" id="KW-0479">Metal-binding</keyword>
<evidence type="ECO:0000256" key="1">
    <source>
        <dbReference type="ARBA" id="ARBA00009388"/>
    </source>
</evidence>
<evidence type="ECO:0000256" key="6">
    <source>
        <dbReference type="ARBA" id="ARBA00023049"/>
    </source>
</evidence>
<dbReference type="Proteomes" id="UP000077868">
    <property type="component" value="Chromosome"/>
</dbReference>
<dbReference type="RefSeq" id="WP_068108481.1">
    <property type="nucleotide sequence ID" value="NZ_CP015079.1"/>
</dbReference>
<dbReference type="Pfam" id="PF01447">
    <property type="entry name" value="Peptidase_M4"/>
    <property type="match status" value="1"/>
</dbReference>
<dbReference type="GO" id="GO:0005576">
    <property type="term" value="C:extracellular region"/>
    <property type="evidence" value="ECO:0007669"/>
    <property type="project" value="UniProtKB-SubCell"/>
</dbReference>
<comment type="similarity">
    <text evidence="1 8">Belongs to the peptidase M4 family.</text>
</comment>
<dbReference type="AlphaFoldDB" id="A0A1A9GJM1"/>
<dbReference type="InterPro" id="IPR013856">
    <property type="entry name" value="Peptidase_M4_domain"/>
</dbReference>
<protein>
    <recommendedName>
        <fullName evidence="8">Neutral metalloproteinase</fullName>
        <ecNumber evidence="8">3.4.24.-</ecNumber>
    </recommendedName>
</protein>
<dbReference type="PANTHER" id="PTHR43579">
    <property type="match status" value="1"/>
</dbReference>
<keyword evidence="8" id="KW-0964">Secreted</keyword>
<keyword evidence="2 8" id="KW-0645">Protease</keyword>
<gene>
    <name evidence="12" type="primary">prtS</name>
    <name evidence="12" type="ORF">I601_1835</name>
</gene>
<feature type="compositionally biased region" description="Gly residues" evidence="9">
    <location>
        <begin position="348"/>
        <end position="363"/>
    </location>
</feature>
<feature type="region of interest" description="Disordered" evidence="9">
    <location>
        <begin position="342"/>
        <end position="363"/>
    </location>
</feature>
<evidence type="ECO:0000256" key="4">
    <source>
        <dbReference type="ARBA" id="ARBA00022801"/>
    </source>
</evidence>
<dbReference type="Pfam" id="PF20242">
    <property type="entry name" value="Emfourin"/>
    <property type="match status" value="1"/>
</dbReference>
<dbReference type="GO" id="GO:0046872">
    <property type="term" value="F:metal ion binding"/>
    <property type="evidence" value="ECO:0007669"/>
    <property type="project" value="UniProtKB-UniRule"/>
</dbReference>
<sequence>MTRHRPSHRHCFVPPYLQRALGYADTLAVDESLRSARLAGPAPAATLIATPGAPAWTVHDAHSGRTLPGDPVRRAGDPDSGDPAVDEAATGIVASLALLAEVWGRDSYDGAGSPVSLSVHYGRDYANAFWDGTQLVFGDGDGVVFDRFTKPVDVLGHELAHALTEHTAGLVYADQPGALNEHVSDVVAACVKQRLLGQRPDEADWLVGQGLFRPGINARGLRDMAHPGTAYDDPRLGRDPQPAHLDDLVVTTDDHGGVHLNSGIPNRAFHLAAVAVGVADPGPGGTSWEGAGRIWYAALTGGQVGPRTDFAGFAAATIAAAGPHADAVGAAWAEVGVRPGATDPAGGVDAGAGAGSSSGGGPATGVVRVRRTGGFAGLSAEADVDLASDDPRVPELRGIAGRVDLAQAAARSPEPQPDRYVYDLDVCGECAQVGEQALTADLERLVELVLDLGHR</sequence>
<evidence type="ECO:0000259" key="11">
    <source>
        <dbReference type="Pfam" id="PF02868"/>
    </source>
</evidence>
<feature type="active site" evidence="7">
    <location>
        <position position="158"/>
    </location>
</feature>
<name>A0A1A9GJM1_9ACTN</name>
<evidence type="ECO:0000256" key="2">
    <source>
        <dbReference type="ARBA" id="ARBA00022670"/>
    </source>
</evidence>
<evidence type="ECO:0000313" key="13">
    <source>
        <dbReference type="Proteomes" id="UP000077868"/>
    </source>
</evidence>
<keyword evidence="13" id="KW-1185">Reference proteome</keyword>
<dbReference type="KEGG" id="ndk:I601_1835"/>
<dbReference type="Gene3D" id="1.10.390.10">
    <property type="entry name" value="Neutral Protease Domain 2"/>
    <property type="match status" value="1"/>
</dbReference>
<evidence type="ECO:0000256" key="3">
    <source>
        <dbReference type="ARBA" id="ARBA00022723"/>
    </source>
</evidence>
<feature type="active site" description="Proton donor" evidence="7">
    <location>
        <position position="259"/>
    </location>
</feature>
<evidence type="ECO:0000259" key="10">
    <source>
        <dbReference type="Pfam" id="PF01447"/>
    </source>
</evidence>
<dbReference type="EMBL" id="CP015079">
    <property type="protein sequence ID" value="ANH38266.1"/>
    <property type="molecule type" value="Genomic_DNA"/>
</dbReference>
<evidence type="ECO:0000256" key="5">
    <source>
        <dbReference type="ARBA" id="ARBA00022833"/>
    </source>
</evidence>
<dbReference type="CDD" id="cd09597">
    <property type="entry name" value="M4_TLP"/>
    <property type="match status" value="1"/>
</dbReference>
<dbReference type="InterPro" id="IPR001570">
    <property type="entry name" value="Peptidase_M4_C_domain"/>
</dbReference>
<accession>A0A1A9GJM1</accession>
<keyword evidence="5 8" id="KW-0862">Zinc</keyword>
<dbReference type="STRING" id="1300347.I601_1835"/>
<evidence type="ECO:0000256" key="7">
    <source>
        <dbReference type="PIRSR" id="PIRSR623612-1"/>
    </source>
</evidence>
<comment type="subcellular location">
    <subcellularLocation>
        <location evidence="8">Secreted</location>
    </subcellularLocation>
</comment>
<organism evidence="12 13">
    <name type="scientific">Nocardioides dokdonensis FR1436</name>
    <dbReference type="NCBI Taxonomy" id="1300347"/>
    <lineage>
        <taxon>Bacteria</taxon>
        <taxon>Bacillati</taxon>
        <taxon>Actinomycetota</taxon>
        <taxon>Actinomycetes</taxon>
        <taxon>Propionibacteriales</taxon>
        <taxon>Nocardioidaceae</taxon>
        <taxon>Nocardioides</taxon>
    </lineage>
</organism>
<dbReference type="PATRIC" id="fig|1300347.3.peg.1837"/>
<dbReference type="EC" id="3.4.24.-" evidence="8"/>
<evidence type="ECO:0000256" key="8">
    <source>
        <dbReference type="RuleBase" id="RU366073"/>
    </source>
</evidence>
<feature type="region of interest" description="Disordered" evidence="9">
    <location>
        <begin position="61"/>
        <end position="83"/>
    </location>
</feature>
<dbReference type="SUPFAM" id="SSF55486">
    <property type="entry name" value="Metalloproteases ('zincins'), catalytic domain"/>
    <property type="match status" value="1"/>
</dbReference>
<dbReference type="PANTHER" id="PTHR43579:SF1">
    <property type="entry name" value="NEUTRAL METALLOPROTEINASE"/>
    <property type="match status" value="1"/>
</dbReference>
<evidence type="ECO:0000313" key="12">
    <source>
        <dbReference type="EMBL" id="ANH38266.1"/>
    </source>
</evidence>
<dbReference type="Pfam" id="PF02868">
    <property type="entry name" value="Peptidase_M4_C"/>
    <property type="match status" value="1"/>
</dbReference>
<dbReference type="GO" id="GO:0004222">
    <property type="term" value="F:metalloendopeptidase activity"/>
    <property type="evidence" value="ECO:0007669"/>
    <property type="project" value="UniProtKB-UniRule"/>
</dbReference>
<feature type="domain" description="Peptidase M4" evidence="10">
    <location>
        <begin position="85"/>
        <end position="165"/>
    </location>
</feature>
<comment type="function">
    <text evidence="8">Extracellular zinc metalloprotease.</text>
</comment>
<evidence type="ECO:0000256" key="9">
    <source>
        <dbReference type="SAM" id="MobiDB-lite"/>
    </source>
</evidence>
<dbReference type="InterPro" id="IPR052759">
    <property type="entry name" value="Metalloprotease_M4"/>
</dbReference>
<dbReference type="PRINTS" id="PR00730">
    <property type="entry name" value="THERMOLYSIN"/>
</dbReference>
<dbReference type="InterPro" id="IPR023612">
    <property type="entry name" value="Peptidase_M4"/>
</dbReference>
<comment type="cofactor">
    <cofactor evidence="8">
        <name>Zn(2+)</name>
        <dbReference type="ChEBI" id="CHEBI:29105"/>
    </cofactor>
</comment>
<dbReference type="InterPro" id="IPR027268">
    <property type="entry name" value="Peptidase_M4/M1_CTD_sf"/>
</dbReference>
<proteinExistence type="inferred from homology"/>
<dbReference type="InterPro" id="IPR049457">
    <property type="entry name" value="Emfourin"/>
</dbReference>
<dbReference type="GO" id="GO:0006508">
    <property type="term" value="P:proteolysis"/>
    <property type="evidence" value="ECO:0007669"/>
    <property type="project" value="UniProtKB-KW"/>
</dbReference>